<sequence>FGRSWHVHLGGCSGGLSLVSSASAHRRVPKVVEDLPQPGSAQLVEDLGECRGAGINPTRDLFMACFRLGKSRGSYYLTARVSFRVSGAPSNNKDRMDLSDLRGMLKMSSGKAPSTRAAAPAREVSVSLAREAPKTSSKRPIYAPIGQADDPAR</sequence>
<evidence type="ECO:0000313" key="3">
    <source>
        <dbReference type="Proteomes" id="UP000287651"/>
    </source>
</evidence>
<feature type="non-terminal residue" evidence="2">
    <location>
        <position position="1"/>
    </location>
</feature>
<evidence type="ECO:0000313" key="2">
    <source>
        <dbReference type="EMBL" id="RRT31864.1"/>
    </source>
</evidence>
<dbReference type="Proteomes" id="UP000287651">
    <property type="component" value="Unassembled WGS sequence"/>
</dbReference>
<reference evidence="2 3" key="1">
    <citation type="journal article" date="2014" name="Agronomy (Basel)">
        <title>A Draft Genome Sequence for Ensete ventricosum, the Drought-Tolerant Tree Against Hunger.</title>
        <authorList>
            <person name="Harrison J."/>
            <person name="Moore K.A."/>
            <person name="Paszkiewicz K."/>
            <person name="Jones T."/>
            <person name="Grant M."/>
            <person name="Ambacheew D."/>
            <person name="Muzemil S."/>
            <person name="Studholme D.J."/>
        </authorList>
    </citation>
    <scope>NUCLEOTIDE SEQUENCE [LARGE SCALE GENOMIC DNA]</scope>
</reference>
<protein>
    <submittedName>
        <fullName evidence="2">Uncharacterized protein</fullName>
    </submittedName>
</protein>
<proteinExistence type="predicted"/>
<accession>A0A426WX22</accession>
<organism evidence="2 3">
    <name type="scientific">Ensete ventricosum</name>
    <name type="common">Abyssinian banana</name>
    <name type="synonym">Musa ensete</name>
    <dbReference type="NCBI Taxonomy" id="4639"/>
    <lineage>
        <taxon>Eukaryota</taxon>
        <taxon>Viridiplantae</taxon>
        <taxon>Streptophyta</taxon>
        <taxon>Embryophyta</taxon>
        <taxon>Tracheophyta</taxon>
        <taxon>Spermatophyta</taxon>
        <taxon>Magnoliopsida</taxon>
        <taxon>Liliopsida</taxon>
        <taxon>Zingiberales</taxon>
        <taxon>Musaceae</taxon>
        <taxon>Ensete</taxon>
    </lineage>
</organism>
<feature type="region of interest" description="Disordered" evidence="1">
    <location>
        <begin position="106"/>
        <end position="153"/>
    </location>
</feature>
<name>A0A426WX22_ENSVE</name>
<evidence type="ECO:0000256" key="1">
    <source>
        <dbReference type="SAM" id="MobiDB-lite"/>
    </source>
</evidence>
<dbReference type="EMBL" id="AMZH03035270">
    <property type="protein sequence ID" value="RRT31864.1"/>
    <property type="molecule type" value="Genomic_DNA"/>
</dbReference>
<dbReference type="AlphaFoldDB" id="A0A426WX22"/>
<gene>
    <name evidence="2" type="ORF">B296_00053428</name>
</gene>
<comment type="caution">
    <text evidence="2">The sequence shown here is derived from an EMBL/GenBank/DDBJ whole genome shotgun (WGS) entry which is preliminary data.</text>
</comment>